<dbReference type="GeneID" id="29057158"/>
<protein>
    <submittedName>
        <fullName evidence="2">Uncharacterized protein</fullName>
    </submittedName>
</protein>
<dbReference type="RefSeq" id="YP_009290826.1">
    <property type="nucleotide sequence ID" value="NC_031107.2"/>
</dbReference>
<evidence type="ECO:0000256" key="1">
    <source>
        <dbReference type="SAM" id="Phobius"/>
    </source>
</evidence>
<reference evidence="2" key="1">
    <citation type="submission" date="2016-06" db="EMBL/GenBank/DDBJ databases">
        <authorList>
            <person name="Berg J.A."/>
            <person name="Hyde J.R."/>
            <person name="Breakwell D.P."/>
            <person name="Hope S."/>
            <person name="Grose J.H."/>
        </authorList>
    </citation>
    <scope>NUCLEOTIDE SEQUENCE [LARGE SCALE GENOMIC DNA]</scope>
</reference>
<organism evidence="2 3">
    <name type="scientific">Erwinia phage vB_EamM_Asesino</name>
    <dbReference type="NCBI Taxonomy" id="1883370"/>
    <lineage>
        <taxon>Viruses</taxon>
        <taxon>Duplodnaviria</taxon>
        <taxon>Heunggongvirae</taxon>
        <taxon>Uroviricota</taxon>
        <taxon>Caudoviricetes</taxon>
        <taxon>Chimalliviridae</taxon>
        <taxon>Erskinevirus</taxon>
        <taxon>Erskinevirus asesino</taxon>
    </lineage>
</organism>
<accession>A0A1B2IAF0</accession>
<feature type="transmembrane region" description="Helical" evidence="1">
    <location>
        <begin position="14"/>
        <end position="43"/>
    </location>
</feature>
<keyword evidence="3" id="KW-1185">Reference proteome</keyword>
<dbReference type="EMBL" id="KX397364">
    <property type="protein sequence ID" value="ANZ48221.1"/>
    <property type="molecule type" value="Genomic_DNA"/>
</dbReference>
<dbReference type="Proteomes" id="UP000202181">
    <property type="component" value="Segment"/>
</dbReference>
<keyword evidence="1" id="KW-0812">Transmembrane</keyword>
<gene>
    <name evidence="2" type="ORF">ASESINO_208</name>
</gene>
<sequence length="66" mass="7723">MSTQRDWGRELVSVLFWVVATLIGFFYLLFCAGVIIVHLGFYLAQGLKMAWDWGFKPPTEYEYRGK</sequence>
<dbReference type="KEGG" id="vg:29057158"/>
<keyword evidence="1" id="KW-1133">Transmembrane helix</keyword>
<name>A0A1B2IAF0_9CAUD</name>
<evidence type="ECO:0000313" key="3">
    <source>
        <dbReference type="Proteomes" id="UP000202181"/>
    </source>
</evidence>
<keyword evidence="1" id="KW-0472">Membrane</keyword>
<proteinExistence type="predicted"/>
<evidence type="ECO:0000313" key="2">
    <source>
        <dbReference type="EMBL" id="ANZ48221.1"/>
    </source>
</evidence>